<feature type="domain" description="Pyrrolo-quinoline quinone repeat" evidence="2">
    <location>
        <begin position="133"/>
        <end position="276"/>
    </location>
</feature>
<dbReference type="InterPro" id="IPR002372">
    <property type="entry name" value="PQQ_rpt_dom"/>
</dbReference>
<dbReference type="Gene3D" id="2.130.10.10">
    <property type="entry name" value="YVTN repeat-like/Quinoprotein amine dehydrogenase"/>
    <property type="match status" value="1"/>
</dbReference>
<dbReference type="InterPro" id="IPR011047">
    <property type="entry name" value="Quinoprotein_ADH-like_sf"/>
</dbReference>
<dbReference type="RefSeq" id="WP_188994282.1">
    <property type="nucleotide sequence ID" value="NZ_BMOU01000001.1"/>
</dbReference>
<name>A0A830GG58_9EURY</name>
<dbReference type="PROSITE" id="PS51257">
    <property type="entry name" value="PROKAR_LIPOPROTEIN"/>
    <property type="match status" value="1"/>
</dbReference>
<evidence type="ECO:0000313" key="3">
    <source>
        <dbReference type="EMBL" id="GGN86974.1"/>
    </source>
</evidence>
<evidence type="ECO:0000256" key="1">
    <source>
        <dbReference type="SAM" id="MobiDB-lite"/>
    </source>
</evidence>
<dbReference type="InterPro" id="IPR018391">
    <property type="entry name" value="PQQ_b-propeller_rpt"/>
</dbReference>
<evidence type="ECO:0000313" key="4">
    <source>
        <dbReference type="Proteomes" id="UP000605784"/>
    </source>
</evidence>
<organism evidence="3 4">
    <name type="scientific">Haloarcula pellucida</name>
    <dbReference type="NCBI Taxonomy" id="1427151"/>
    <lineage>
        <taxon>Archaea</taxon>
        <taxon>Methanobacteriati</taxon>
        <taxon>Methanobacteriota</taxon>
        <taxon>Stenosarchaea group</taxon>
        <taxon>Halobacteria</taxon>
        <taxon>Halobacteriales</taxon>
        <taxon>Haloarculaceae</taxon>
        <taxon>Haloarcula</taxon>
    </lineage>
</organism>
<dbReference type="Gene3D" id="2.40.128.630">
    <property type="match status" value="1"/>
</dbReference>
<reference evidence="3" key="2">
    <citation type="submission" date="2020-09" db="EMBL/GenBank/DDBJ databases">
        <authorList>
            <person name="Sun Q."/>
            <person name="Ohkuma M."/>
        </authorList>
    </citation>
    <scope>NUCLEOTIDE SEQUENCE</scope>
    <source>
        <strain evidence="3">JCM 17820</strain>
    </source>
</reference>
<dbReference type="PROSITE" id="PS51318">
    <property type="entry name" value="TAT"/>
    <property type="match status" value="1"/>
</dbReference>
<accession>A0A830GG58</accession>
<proteinExistence type="predicted"/>
<dbReference type="PANTHER" id="PTHR34512">
    <property type="entry name" value="CELL SURFACE PROTEIN"/>
    <property type="match status" value="1"/>
</dbReference>
<dbReference type="Proteomes" id="UP000605784">
    <property type="component" value="Unassembled WGS sequence"/>
</dbReference>
<comment type="caution">
    <text evidence="3">The sequence shown here is derived from an EMBL/GenBank/DDBJ whole genome shotgun (WGS) entry which is preliminary data.</text>
</comment>
<feature type="region of interest" description="Disordered" evidence="1">
    <location>
        <begin position="29"/>
        <end position="62"/>
    </location>
</feature>
<evidence type="ECO:0000259" key="2">
    <source>
        <dbReference type="Pfam" id="PF13360"/>
    </source>
</evidence>
<dbReference type="SMART" id="SM00564">
    <property type="entry name" value="PQQ"/>
    <property type="match status" value="7"/>
</dbReference>
<protein>
    <recommendedName>
        <fullName evidence="2">Pyrrolo-quinoline quinone repeat domain-containing protein</fullName>
    </recommendedName>
</protein>
<dbReference type="EMBL" id="BMOU01000001">
    <property type="protein sequence ID" value="GGN86974.1"/>
    <property type="molecule type" value="Genomic_DNA"/>
</dbReference>
<keyword evidence="4" id="KW-1185">Reference proteome</keyword>
<dbReference type="AlphaFoldDB" id="A0A830GG58"/>
<dbReference type="Pfam" id="PF13360">
    <property type="entry name" value="PQQ_2"/>
    <property type="match status" value="1"/>
</dbReference>
<reference evidence="3" key="1">
    <citation type="journal article" date="2014" name="Int. J. Syst. Evol. Microbiol.">
        <title>Complete genome sequence of Corynebacterium casei LMG S-19264T (=DSM 44701T), isolated from a smear-ripened cheese.</title>
        <authorList>
            <consortium name="US DOE Joint Genome Institute (JGI-PGF)"/>
            <person name="Walter F."/>
            <person name="Albersmeier A."/>
            <person name="Kalinowski J."/>
            <person name="Ruckert C."/>
        </authorList>
    </citation>
    <scope>NUCLEOTIDE SEQUENCE</scope>
    <source>
        <strain evidence="3">JCM 17820</strain>
    </source>
</reference>
<dbReference type="InterPro" id="IPR015943">
    <property type="entry name" value="WD40/YVTN_repeat-like_dom_sf"/>
</dbReference>
<dbReference type="PANTHER" id="PTHR34512:SF30">
    <property type="entry name" value="OUTER MEMBRANE PROTEIN ASSEMBLY FACTOR BAMB"/>
    <property type="match status" value="1"/>
</dbReference>
<sequence>MPSRRQFIASIGTAAAAGFSGCSFDSGDGDAANAAGDETDWPTAGHDRQHTRYVPAGSGPRTGVTERWRVDAGMVSAEPVVSGDTVFATVGSDVRAFDVESGQERWSLDPGNRGATYWAAPAVYDGTAYIAGDDLVRAVDVASGEVQWSREYDHLTAAPTVGYEGSGLFVAAGELIARLDRETGETEWQRRVFGQVRQPVAVNPPFVIAATEGGDVYALGTSEGDGYWRTALPDSVDCTPTMVGRTIYVGCFDGKVYALGQRGQRRWSTAIGGFAKGGIGVANGTVYADGGRELHAVAADSGEKQWRVGVGTIGDHPPVIVGDTVYVGGDRLRALEAGGGIGVGRFRVEAARFTADLGGDVGPLSFANGALYAHVSDDSHDGHSFVRLDAE</sequence>
<dbReference type="Gene3D" id="2.40.10.480">
    <property type="match status" value="1"/>
</dbReference>
<dbReference type="SUPFAM" id="SSF50998">
    <property type="entry name" value="Quinoprotein alcohol dehydrogenase-like"/>
    <property type="match status" value="2"/>
</dbReference>
<dbReference type="InterPro" id="IPR006311">
    <property type="entry name" value="TAT_signal"/>
</dbReference>
<gene>
    <name evidence="3" type="ORF">GCM10009030_05170</name>
</gene>